<dbReference type="HOGENOM" id="CLU_589380_0_0_1"/>
<dbReference type="InterPro" id="IPR052402">
    <property type="entry name" value="ADCK_kinase"/>
</dbReference>
<dbReference type="InterPro" id="IPR004147">
    <property type="entry name" value="ABC1_dom"/>
</dbReference>
<reference evidence="2" key="1">
    <citation type="submission" date="2011-03" db="EMBL/GenBank/DDBJ databases">
        <title>The Genome Sequence of Nematocida sp1 strain ERTm2.</title>
        <authorList>
            <consortium name="The Broad Institute Genome Sequencing Platform"/>
            <consortium name="The Broad Institute Genome Sequencing Center for Infectious Disease"/>
            <person name="Cuomo C."/>
            <person name="Troemel E."/>
            <person name="Young S.K."/>
            <person name="Zeng Q."/>
            <person name="Gargeya S."/>
            <person name="Fitzgerald M."/>
            <person name="Haas B."/>
            <person name="Abouelleil A."/>
            <person name="Alvarado L."/>
            <person name="Arachchi H.M."/>
            <person name="Berlin A."/>
            <person name="Brown A."/>
            <person name="Chapman S.B."/>
            <person name="Chen Z."/>
            <person name="Dunbar C."/>
            <person name="Freedman E."/>
            <person name="Gearin G."/>
            <person name="Gellesch M."/>
            <person name="Goldberg J."/>
            <person name="Griggs A."/>
            <person name="Gujja S."/>
            <person name="Heilman E.R."/>
            <person name="Heiman D."/>
            <person name="Howarth C."/>
            <person name="Larson L."/>
            <person name="Lui A."/>
            <person name="MacDonald P.J.P."/>
            <person name="Mehta T."/>
            <person name="Montmayeur A."/>
            <person name="Murphy C."/>
            <person name="Neiman D."/>
            <person name="Pearson M."/>
            <person name="Priest M."/>
            <person name="Roberts A."/>
            <person name="Saif S."/>
            <person name="Shea T."/>
            <person name="Shenoy N."/>
            <person name="Sisk P."/>
            <person name="Stolte C."/>
            <person name="Sykes S."/>
            <person name="White J."/>
            <person name="Yandava C."/>
            <person name="Wortman J."/>
            <person name="Nusbaum C."/>
            <person name="Birren B."/>
        </authorList>
    </citation>
    <scope>NUCLEOTIDE SEQUENCE</scope>
    <source>
        <strain evidence="2">ERTm2</strain>
    </source>
</reference>
<dbReference type="GO" id="GO:0004672">
    <property type="term" value="F:protein kinase activity"/>
    <property type="evidence" value="ECO:0007669"/>
    <property type="project" value="InterPro"/>
</dbReference>
<name>H8ZF32_NEMA1</name>
<gene>
    <name evidence="2" type="ORF">NERG_02201</name>
</gene>
<sequence>MKFGQFLSTRQDILPHEIIKRLNALQDSVEHHTTITDPLKIFQNETGVVLNQESLQGRIGAGCIAEVFKLKINDKYYALKIINPTVYANIHKETRVMALMARIFNITRFYNEFQDNLLKQFDLRNEFQNTIQFRRNFKDFQVPTKLPFGISKVATLLRGISYIFPKPIIATDKILLTEYHEGDRVRQGSPLIEKSALILFMKMVFTDGFVHSDLHPGNLSIIHGLQDGSLTSKLFKNHKTVIIYDSGLAQSFTKTQVKNLKDLIKEVLLKNKNSAISLIINRNKMNNLTENEKKIFIRKTLKLWNNFETNNFDLKSALNTLFNVFVLSGSKVYLDASYTNAVLSSIYVKSLVTNFGRINSAVAMSSGCMLDYMDILIRGWLKQQNL</sequence>
<organism evidence="2">
    <name type="scientific">Nematocida ausubeli (strain ATCC PRA-371 / ERTm2)</name>
    <name type="common">Nematode killer fungus</name>
    <dbReference type="NCBI Taxonomy" id="1913371"/>
    <lineage>
        <taxon>Eukaryota</taxon>
        <taxon>Fungi</taxon>
        <taxon>Fungi incertae sedis</taxon>
        <taxon>Microsporidia</taxon>
        <taxon>Nematocida</taxon>
    </lineage>
</organism>
<dbReference type="SUPFAM" id="SSF56112">
    <property type="entry name" value="Protein kinase-like (PK-like)"/>
    <property type="match status" value="1"/>
</dbReference>
<dbReference type="Gene3D" id="3.30.200.20">
    <property type="entry name" value="Phosphorylase Kinase, domain 1"/>
    <property type="match status" value="1"/>
</dbReference>
<dbReference type="PROSITE" id="PS50011">
    <property type="entry name" value="PROTEIN_KINASE_DOM"/>
    <property type="match status" value="1"/>
</dbReference>
<keyword evidence="2" id="KW-0808">Transferase</keyword>
<dbReference type="GO" id="GO:0005524">
    <property type="term" value="F:ATP binding"/>
    <property type="evidence" value="ECO:0007669"/>
    <property type="project" value="InterPro"/>
</dbReference>
<dbReference type="Proteomes" id="UP000005622">
    <property type="component" value="Unassembled WGS sequence"/>
</dbReference>
<dbReference type="InterPro" id="IPR011009">
    <property type="entry name" value="Kinase-like_dom_sf"/>
</dbReference>
<dbReference type="Pfam" id="PF03109">
    <property type="entry name" value="ABC1"/>
    <property type="match status" value="1"/>
</dbReference>
<protein>
    <submittedName>
        <fullName evidence="2">Atypical/ABC1/ABC1-C protein kinase</fullName>
    </submittedName>
</protein>
<dbReference type="InterPro" id="IPR000719">
    <property type="entry name" value="Prot_kinase_dom"/>
</dbReference>
<accession>H8ZF32</accession>
<proteinExistence type="predicted"/>
<dbReference type="STRING" id="944018.H8ZF32"/>
<dbReference type="PANTHER" id="PTHR45890:SF1">
    <property type="entry name" value="AARF DOMAIN CONTAINING KINASE 2"/>
    <property type="match status" value="1"/>
</dbReference>
<dbReference type="PANTHER" id="PTHR45890">
    <property type="entry name" value="AARF DOMAIN CONTAINING KINASE 2 (PREDICTED)"/>
    <property type="match status" value="1"/>
</dbReference>
<feature type="domain" description="Protein kinase" evidence="1">
    <location>
        <begin position="53"/>
        <end position="386"/>
    </location>
</feature>
<evidence type="ECO:0000259" key="1">
    <source>
        <dbReference type="PROSITE" id="PS50011"/>
    </source>
</evidence>
<keyword evidence="2" id="KW-0418">Kinase</keyword>
<evidence type="ECO:0000313" key="2">
    <source>
        <dbReference type="EMBL" id="EHY64798.1"/>
    </source>
</evidence>
<dbReference type="AlphaFoldDB" id="H8ZF32"/>
<dbReference type="EMBL" id="JH604638">
    <property type="protein sequence ID" value="EHY64798.1"/>
    <property type="molecule type" value="Genomic_DNA"/>
</dbReference>